<gene>
    <name evidence="2" type="ORF">AVDCRST_MAG02-3805</name>
</gene>
<dbReference type="AlphaFoldDB" id="A0A6J4RL45"/>
<dbReference type="EMBL" id="CADCVH010000106">
    <property type="protein sequence ID" value="CAA9472044.1"/>
    <property type="molecule type" value="Genomic_DNA"/>
</dbReference>
<organism evidence="2">
    <name type="scientific">uncultured Rubrobacteraceae bacterium</name>
    <dbReference type="NCBI Taxonomy" id="349277"/>
    <lineage>
        <taxon>Bacteria</taxon>
        <taxon>Bacillati</taxon>
        <taxon>Actinomycetota</taxon>
        <taxon>Rubrobacteria</taxon>
        <taxon>Rubrobacterales</taxon>
        <taxon>Rubrobacteraceae</taxon>
        <taxon>environmental samples</taxon>
    </lineage>
</organism>
<feature type="region of interest" description="Disordered" evidence="1">
    <location>
        <begin position="1"/>
        <end position="71"/>
    </location>
</feature>
<evidence type="ECO:0000256" key="1">
    <source>
        <dbReference type="SAM" id="MobiDB-lite"/>
    </source>
</evidence>
<feature type="non-terminal residue" evidence="2">
    <location>
        <position position="71"/>
    </location>
</feature>
<feature type="non-terminal residue" evidence="2">
    <location>
        <position position="1"/>
    </location>
</feature>
<protein>
    <submittedName>
        <fullName evidence="2">Uncharacterized protein</fullName>
    </submittedName>
</protein>
<feature type="compositionally biased region" description="Basic residues" evidence="1">
    <location>
        <begin position="38"/>
        <end position="65"/>
    </location>
</feature>
<evidence type="ECO:0000313" key="2">
    <source>
        <dbReference type="EMBL" id="CAA9472044.1"/>
    </source>
</evidence>
<sequence length="71" mass="8091">APRCVGGSGRHLLRRRRPRGQPGGPLWDHRALPQGRQQRSRRPRVRLPARSRPSGHRLRARRKGPGPRGEV</sequence>
<reference evidence="2" key="1">
    <citation type="submission" date="2020-02" db="EMBL/GenBank/DDBJ databases">
        <authorList>
            <person name="Meier V. D."/>
        </authorList>
    </citation>
    <scope>NUCLEOTIDE SEQUENCE</scope>
    <source>
        <strain evidence="2">AVDCRST_MAG02</strain>
    </source>
</reference>
<name>A0A6J4RL45_9ACTN</name>
<proteinExistence type="predicted"/>
<accession>A0A6J4RL45</accession>